<feature type="domain" description="FAD-binding" evidence="3">
    <location>
        <begin position="5"/>
        <end position="336"/>
    </location>
</feature>
<keyword evidence="5" id="KW-1185">Reference proteome</keyword>
<evidence type="ECO:0000256" key="1">
    <source>
        <dbReference type="ARBA" id="ARBA00023002"/>
    </source>
</evidence>
<dbReference type="PANTHER" id="PTHR43747">
    <property type="entry name" value="FAD-BINDING PROTEIN"/>
    <property type="match status" value="1"/>
</dbReference>
<dbReference type="PRINTS" id="PR00420">
    <property type="entry name" value="RNGMNOXGNASE"/>
</dbReference>
<keyword evidence="1" id="KW-0560">Oxidoreductase</keyword>
<sequence>MNHEFDVLILGSGLSGSSLALCLQASGLRTCMVDAKVHPRFAIGESTIPNTSKLYKMMSIKYGAPELAALSSFDNLIDRVGTCGMKNNFGFVYHDKHADPAKVHQFPLSQIVETESHLYRADVDRWLAYRARDRGSALFEGMPTRAIEVNADGVFFEGVDGTRISAQYVVDASGRNSQLAANYGLRTTDGLRTKSKSVFTHMTGVAPFDDVTDIHGPKQWHTGTLHHVFDGGWMWVIPFDNNDRSTNPLCSVGICWRIDDGDEKPLPNPERAFADFLADHPDVARQFEHARSEMDWVSAGRLQYTATQTVGDRWCLTSNAAGFIDPLFSRGMQNTAVVVDRLAERLLNRFEGGFVPETFEDIDVLQKGLIAENDFLVSGAFRSFTDFELWNAWFRVWQVNQVTGTMRTEHHLRTVAAASPGERISTPATGIDGFIDAFYRRADQIIESYWNRETEVDTAVREFRKLFADVDFMPPSFGLTDMSQPFFDIDSEKVAEAVAWARTARPGIRELYLGGLPSDPDPRAG</sequence>
<evidence type="ECO:0000256" key="2">
    <source>
        <dbReference type="ARBA" id="ARBA00038396"/>
    </source>
</evidence>
<dbReference type="InterPro" id="IPR002938">
    <property type="entry name" value="FAD-bd"/>
</dbReference>
<dbReference type="GO" id="GO:0016491">
    <property type="term" value="F:oxidoreductase activity"/>
    <property type="evidence" value="ECO:0007669"/>
    <property type="project" value="UniProtKB-KW"/>
</dbReference>
<organism evidence="4 5">
    <name type="scientific">Nocardia pseudobrasiliensis</name>
    <dbReference type="NCBI Taxonomy" id="45979"/>
    <lineage>
        <taxon>Bacteria</taxon>
        <taxon>Bacillati</taxon>
        <taxon>Actinomycetota</taxon>
        <taxon>Actinomycetes</taxon>
        <taxon>Mycobacteriales</taxon>
        <taxon>Nocardiaceae</taxon>
        <taxon>Nocardia</taxon>
    </lineage>
</organism>
<evidence type="ECO:0000313" key="5">
    <source>
        <dbReference type="Proteomes" id="UP000254869"/>
    </source>
</evidence>
<reference evidence="4 5" key="1">
    <citation type="submission" date="2018-07" db="EMBL/GenBank/DDBJ databases">
        <title>Genomic Encyclopedia of Type Strains, Phase IV (KMG-IV): sequencing the most valuable type-strain genomes for metagenomic binning, comparative biology and taxonomic classification.</title>
        <authorList>
            <person name="Goeker M."/>
        </authorList>
    </citation>
    <scope>NUCLEOTIDE SEQUENCE [LARGE SCALE GENOMIC DNA]</scope>
    <source>
        <strain evidence="4 5">DSM 44290</strain>
    </source>
</reference>
<dbReference type="InterPro" id="IPR050816">
    <property type="entry name" value="Flavin-dep_Halogenase_NPB"/>
</dbReference>
<dbReference type="SUPFAM" id="SSF51905">
    <property type="entry name" value="FAD/NAD(P)-binding domain"/>
    <property type="match status" value="1"/>
</dbReference>
<evidence type="ECO:0000259" key="3">
    <source>
        <dbReference type="Pfam" id="PF01494"/>
    </source>
</evidence>
<dbReference type="RefSeq" id="WP_068005424.1">
    <property type="nucleotide sequence ID" value="NZ_QQBC01000016.1"/>
</dbReference>
<dbReference type="GO" id="GO:0071949">
    <property type="term" value="F:FAD binding"/>
    <property type="evidence" value="ECO:0007669"/>
    <property type="project" value="InterPro"/>
</dbReference>
<evidence type="ECO:0000313" key="4">
    <source>
        <dbReference type="EMBL" id="RDI60331.1"/>
    </source>
</evidence>
<dbReference type="Proteomes" id="UP000254869">
    <property type="component" value="Unassembled WGS sequence"/>
</dbReference>
<gene>
    <name evidence="4" type="ORF">DFR76_11663</name>
</gene>
<proteinExistence type="inferred from homology"/>
<dbReference type="STRING" id="1210086.GCA_001613105_06264"/>
<dbReference type="AlphaFoldDB" id="A0A370HQU9"/>
<comment type="caution">
    <text evidence="4">The sequence shown here is derived from an EMBL/GenBank/DDBJ whole genome shotgun (WGS) entry which is preliminary data.</text>
</comment>
<dbReference type="EMBL" id="QQBC01000016">
    <property type="protein sequence ID" value="RDI60331.1"/>
    <property type="molecule type" value="Genomic_DNA"/>
</dbReference>
<accession>A0A370HQU9</accession>
<dbReference type="PANTHER" id="PTHR43747:SF5">
    <property type="entry name" value="FAD-BINDING DOMAIN-CONTAINING PROTEIN"/>
    <property type="match status" value="1"/>
</dbReference>
<dbReference type="Pfam" id="PF01494">
    <property type="entry name" value="FAD_binding_3"/>
    <property type="match status" value="1"/>
</dbReference>
<name>A0A370HQU9_9NOCA</name>
<protein>
    <submittedName>
        <fullName evidence="4">FADH2 O2-dependent halogenase</fullName>
    </submittedName>
</protein>
<comment type="similarity">
    <text evidence="2">Belongs to the flavin-dependent halogenase family. Bacterial tryptophan halogenase subfamily.</text>
</comment>
<dbReference type="InterPro" id="IPR036188">
    <property type="entry name" value="FAD/NAD-bd_sf"/>
</dbReference>
<dbReference type="Gene3D" id="3.50.50.60">
    <property type="entry name" value="FAD/NAD(P)-binding domain"/>
    <property type="match status" value="1"/>
</dbReference>